<organism evidence="3 4">
    <name type="scientific">Conexibacter stalactiti</name>
    <dbReference type="NCBI Taxonomy" id="1940611"/>
    <lineage>
        <taxon>Bacteria</taxon>
        <taxon>Bacillati</taxon>
        <taxon>Actinomycetota</taxon>
        <taxon>Thermoleophilia</taxon>
        <taxon>Solirubrobacterales</taxon>
        <taxon>Conexibacteraceae</taxon>
        <taxon>Conexibacter</taxon>
    </lineage>
</organism>
<comment type="caution">
    <text evidence="3">The sequence shown here is derived from an EMBL/GenBank/DDBJ whole genome shotgun (WGS) entry which is preliminary data.</text>
</comment>
<reference evidence="4" key="1">
    <citation type="submission" date="2023-07" db="EMBL/GenBank/DDBJ databases">
        <title>Conexibacter stalactiti sp. nov., isolated from stalactites in a lava cave and emended description of the genus Conexibacter.</title>
        <authorList>
            <person name="Lee S.D."/>
        </authorList>
    </citation>
    <scope>NUCLEOTIDE SEQUENCE [LARGE SCALE GENOMIC DNA]</scope>
    <source>
        <strain evidence="4">KCTC 39840</strain>
    </source>
</reference>
<keyword evidence="3" id="KW-0407">Ion channel</keyword>
<feature type="transmembrane region" description="Helical" evidence="1">
    <location>
        <begin position="189"/>
        <end position="210"/>
    </location>
</feature>
<feature type="transmembrane region" description="Helical" evidence="1">
    <location>
        <begin position="88"/>
        <end position="110"/>
    </location>
</feature>
<sequence length="219" mass="22775">MHTRSGQEAAYRYGAVLALSIVAVVFFIVAPERPLSRAIGLLLMTSMLLTVVATGRGGVVIRRMVAGGAALVAIGVALAIALHGLAAWIGSAVGVVLIGGTLVELVIGLARMLRTQGVTIRAVSGALAVYLLFGLLIALLVNVGARVDSGTFFAQGTDGTQSQHVYFAFTTMTTTGYGDLTPATAYGRALSVIAMLVGQIYLVTVIAMLVGNLRRRRTD</sequence>
<dbReference type="Gene3D" id="1.10.287.70">
    <property type="match status" value="1"/>
</dbReference>
<dbReference type="RefSeq" id="WP_318600530.1">
    <property type="nucleotide sequence ID" value="NZ_JAWSTH010000117.1"/>
</dbReference>
<keyword evidence="3" id="KW-0813">Transport</keyword>
<dbReference type="Pfam" id="PF07885">
    <property type="entry name" value="Ion_trans_2"/>
    <property type="match status" value="1"/>
</dbReference>
<dbReference type="EMBL" id="JAWSTH010000117">
    <property type="protein sequence ID" value="MDW5598062.1"/>
    <property type="molecule type" value="Genomic_DNA"/>
</dbReference>
<evidence type="ECO:0000256" key="1">
    <source>
        <dbReference type="SAM" id="Phobius"/>
    </source>
</evidence>
<keyword evidence="3" id="KW-0406">Ion transport</keyword>
<name>A0ABU4HXK7_9ACTN</name>
<gene>
    <name evidence="3" type="ORF">R7226_27145</name>
</gene>
<evidence type="ECO:0000259" key="2">
    <source>
        <dbReference type="Pfam" id="PF07885"/>
    </source>
</evidence>
<protein>
    <submittedName>
        <fullName evidence="3">Potassium channel family protein</fullName>
    </submittedName>
</protein>
<proteinExistence type="predicted"/>
<dbReference type="Proteomes" id="UP001284601">
    <property type="component" value="Unassembled WGS sequence"/>
</dbReference>
<feature type="transmembrane region" description="Helical" evidence="1">
    <location>
        <begin position="12"/>
        <end position="29"/>
    </location>
</feature>
<feature type="transmembrane region" description="Helical" evidence="1">
    <location>
        <begin position="65"/>
        <end position="82"/>
    </location>
</feature>
<evidence type="ECO:0000313" key="3">
    <source>
        <dbReference type="EMBL" id="MDW5598062.1"/>
    </source>
</evidence>
<keyword evidence="1" id="KW-1133">Transmembrane helix</keyword>
<dbReference type="InterPro" id="IPR013099">
    <property type="entry name" value="K_chnl_dom"/>
</dbReference>
<keyword evidence="1" id="KW-0812">Transmembrane</keyword>
<feature type="transmembrane region" description="Helical" evidence="1">
    <location>
        <begin position="122"/>
        <end position="143"/>
    </location>
</feature>
<dbReference type="SUPFAM" id="SSF81324">
    <property type="entry name" value="Voltage-gated potassium channels"/>
    <property type="match status" value="1"/>
</dbReference>
<keyword evidence="1" id="KW-0472">Membrane</keyword>
<dbReference type="GO" id="GO:0034220">
    <property type="term" value="P:monoatomic ion transmembrane transport"/>
    <property type="evidence" value="ECO:0007669"/>
    <property type="project" value="UniProtKB-KW"/>
</dbReference>
<feature type="transmembrane region" description="Helical" evidence="1">
    <location>
        <begin position="35"/>
        <end position="53"/>
    </location>
</feature>
<accession>A0ABU4HXK7</accession>
<keyword evidence="4" id="KW-1185">Reference proteome</keyword>
<feature type="domain" description="Potassium channel" evidence="2">
    <location>
        <begin position="130"/>
        <end position="210"/>
    </location>
</feature>
<evidence type="ECO:0000313" key="4">
    <source>
        <dbReference type="Proteomes" id="UP001284601"/>
    </source>
</evidence>